<feature type="active site" description="Proton acceptor" evidence="13">
    <location>
        <position position="83"/>
    </location>
</feature>
<dbReference type="Gene3D" id="3.40.710.10">
    <property type="entry name" value="DD-peptidase/beta-lactamase superfamily"/>
    <property type="match status" value="1"/>
</dbReference>
<evidence type="ECO:0000313" key="21">
    <source>
        <dbReference type="Proteomes" id="UP000593735"/>
    </source>
</evidence>
<keyword evidence="7 18" id="KW-0732">Signal</keyword>
<keyword evidence="17" id="KW-1133">Transmembrane helix</keyword>
<evidence type="ECO:0000256" key="4">
    <source>
        <dbReference type="ARBA" id="ARBA00012448"/>
    </source>
</evidence>
<dbReference type="RefSeq" id="WP_194370629.1">
    <property type="nucleotide sequence ID" value="NZ_CP063767.1"/>
</dbReference>
<evidence type="ECO:0000256" key="12">
    <source>
        <dbReference type="ARBA" id="ARBA00034000"/>
    </source>
</evidence>
<evidence type="ECO:0000313" key="20">
    <source>
        <dbReference type="EMBL" id="QOY60307.1"/>
    </source>
</evidence>
<evidence type="ECO:0000256" key="7">
    <source>
        <dbReference type="ARBA" id="ARBA00022729"/>
    </source>
</evidence>
<evidence type="ECO:0000256" key="11">
    <source>
        <dbReference type="ARBA" id="ARBA00023316"/>
    </source>
</evidence>
<comment type="catalytic activity">
    <reaction evidence="12">
        <text>Preferential cleavage: (Ac)2-L-Lys-D-Ala-|-D-Ala. Also transpeptidation of peptidyl-alanyl moieties that are N-acyl substituents of D-alanine.</text>
        <dbReference type="EC" id="3.4.16.4"/>
    </reaction>
</comment>
<dbReference type="PRINTS" id="PR00725">
    <property type="entry name" value="DADACBPTASE1"/>
</dbReference>
<keyword evidence="9" id="KW-0133">Cell shape</keyword>
<dbReference type="GO" id="GO:0008360">
    <property type="term" value="P:regulation of cell shape"/>
    <property type="evidence" value="ECO:0007669"/>
    <property type="project" value="UniProtKB-KW"/>
</dbReference>
<evidence type="ECO:0000259" key="19">
    <source>
        <dbReference type="SMART" id="SM00936"/>
    </source>
</evidence>
<evidence type="ECO:0000256" key="8">
    <source>
        <dbReference type="ARBA" id="ARBA00022801"/>
    </source>
</evidence>
<dbReference type="Gene3D" id="2.60.410.10">
    <property type="entry name" value="D-Ala-D-Ala carboxypeptidase, C-terminal domain"/>
    <property type="match status" value="1"/>
</dbReference>
<feature type="compositionally biased region" description="Basic residues" evidence="16">
    <location>
        <begin position="472"/>
        <end position="482"/>
    </location>
</feature>
<dbReference type="Pfam" id="PF00768">
    <property type="entry name" value="Peptidase_S11"/>
    <property type="match status" value="1"/>
</dbReference>
<evidence type="ECO:0000256" key="1">
    <source>
        <dbReference type="ARBA" id="ARBA00003217"/>
    </source>
</evidence>
<dbReference type="Proteomes" id="UP000593735">
    <property type="component" value="Chromosome"/>
</dbReference>
<reference evidence="20 21" key="1">
    <citation type="submission" date="2020-10" db="EMBL/GenBank/DDBJ databases">
        <title>Olsenella immobilis sp.nov., isolated from the mud in a fermentation cellar used for the production of Chinese strong-flavoured liquor.</title>
        <authorList>
            <person name="Lu L."/>
        </authorList>
    </citation>
    <scope>NUCLEOTIDE SEQUENCE [LARGE SCALE GENOMIC DNA]</scope>
    <source>
        <strain evidence="20 21">LZLJ-2</strain>
    </source>
</reference>
<evidence type="ECO:0000256" key="16">
    <source>
        <dbReference type="SAM" id="MobiDB-lite"/>
    </source>
</evidence>
<dbReference type="SMART" id="SM00936">
    <property type="entry name" value="PBP5_C"/>
    <property type="match status" value="1"/>
</dbReference>
<feature type="domain" description="Peptidase S11 D-Ala-D-Ala carboxypeptidase A C-terminal" evidence="19">
    <location>
        <begin position="307"/>
        <end position="399"/>
    </location>
</feature>
<evidence type="ECO:0000256" key="18">
    <source>
        <dbReference type="SAM" id="SignalP"/>
    </source>
</evidence>
<keyword evidence="6" id="KW-0645">Protease</keyword>
<dbReference type="GO" id="GO:0071555">
    <property type="term" value="P:cell wall organization"/>
    <property type="evidence" value="ECO:0007669"/>
    <property type="project" value="UniProtKB-KW"/>
</dbReference>
<evidence type="ECO:0000256" key="3">
    <source>
        <dbReference type="ARBA" id="ARBA00007164"/>
    </source>
</evidence>
<dbReference type="InterPro" id="IPR001967">
    <property type="entry name" value="Peptidase_S11_N"/>
</dbReference>
<dbReference type="EC" id="3.4.16.4" evidence="4"/>
<feature type="active site" description="Acyl-ester intermediate" evidence="13">
    <location>
        <position position="80"/>
    </location>
</feature>
<keyword evidence="17" id="KW-0812">Transmembrane</keyword>
<sequence>MEKYLMRGRLRALVLTLACALCVLGTCALPSLARADDDVDATWSADEEPTVSSPAAFLIDRDTGTVLLSKNADETHYPASTTKVMTALLVLENASLDDTLTMEQADFDELTSDSSTAGLKVGETLTVRDLLACLLLPSGNEAAYALARHVSGDWQTFVDLMNARAAELGCTGTHFANPCGLHDDDHYTTAHDLALIFEAALTHDAFVEIAGSGTWDLPATNENSARTLETTDLLADPSSPVYMGGLVVAAKTGYTLEAGKCLVASAQSDEMRLVGVVMDASSVADASGVTQNFYDMRTMFEWGFGAWTTGNVVSGGDALTSADVRLSRDGDAVDAVSTGSVLATVPKGTTLADLTVQPSWDEPLRAPVEAGQELGEATVLLGDRVLGTTGASAAYDMRLSVVDFVIDWLSDPIHLVLAVFVFVTVMLAIGIASSRIRRHRSPYQIAVGERRSVAPGVGGQRLRPPTSSERRGGRHAGKHSRR</sequence>
<keyword evidence="5 20" id="KW-0121">Carboxypeptidase</keyword>
<keyword evidence="8" id="KW-0378">Hydrolase</keyword>
<dbReference type="SUPFAM" id="SSF56601">
    <property type="entry name" value="beta-lactamase/transpeptidase-like"/>
    <property type="match status" value="1"/>
</dbReference>
<keyword evidence="17" id="KW-0472">Membrane</keyword>
<evidence type="ECO:0000256" key="13">
    <source>
        <dbReference type="PIRSR" id="PIRSR618044-1"/>
    </source>
</evidence>
<keyword evidence="11" id="KW-0961">Cell wall biogenesis/degradation</keyword>
<evidence type="ECO:0000256" key="9">
    <source>
        <dbReference type="ARBA" id="ARBA00022960"/>
    </source>
</evidence>
<evidence type="ECO:0000256" key="17">
    <source>
        <dbReference type="SAM" id="Phobius"/>
    </source>
</evidence>
<dbReference type="InterPro" id="IPR015956">
    <property type="entry name" value="Peniciliin-bd_prot_C_sf"/>
</dbReference>
<dbReference type="EMBL" id="CP063767">
    <property type="protein sequence ID" value="QOY60307.1"/>
    <property type="molecule type" value="Genomic_DNA"/>
</dbReference>
<feature type="binding site" evidence="14">
    <location>
        <position position="251"/>
    </location>
    <ligand>
        <name>substrate</name>
    </ligand>
</feature>
<dbReference type="GO" id="GO:0009002">
    <property type="term" value="F:serine-type D-Ala-D-Ala carboxypeptidase activity"/>
    <property type="evidence" value="ECO:0007669"/>
    <property type="project" value="UniProtKB-EC"/>
</dbReference>
<protein>
    <recommendedName>
        <fullName evidence="4">serine-type D-Ala-D-Ala carboxypeptidase</fullName>
        <ecNumber evidence="4">3.4.16.4</ecNumber>
    </recommendedName>
</protein>
<proteinExistence type="inferred from homology"/>
<evidence type="ECO:0000256" key="15">
    <source>
        <dbReference type="RuleBase" id="RU004016"/>
    </source>
</evidence>
<dbReference type="InterPro" id="IPR037167">
    <property type="entry name" value="Peptidase_S11_C_sf"/>
</dbReference>
<gene>
    <name evidence="20" type="ORF">INP52_07815</name>
</gene>
<comment type="function">
    <text evidence="1">Removes C-terminal D-alanyl residues from sugar-peptide cell wall precursors.</text>
</comment>
<dbReference type="GO" id="GO:0006508">
    <property type="term" value="P:proteolysis"/>
    <property type="evidence" value="ECO:0007669"/>
    <property type="project" value="UniProtKB-KW"/>
</dbReference>
<dbReference type="InterPro" id="IPR012338">
    <property type="entry name" value="Beta-lactam/transpept-like"/>
</dbReference>
<accession>A0A7S7M8B9</accession>
<dbReference type="PANTHER" id="PTHR21581:SF33">
    <property type="entry name" value="D-ALANYL-D-ALANINE CARBOXYPEPTIDASE DACB"/>
    <property type="match status" value="1"/>
</dbReference>
<keyword evidence="21" id="KW-1185">Reference proteome</keyword>
<dbReference type="AlphaFoldDB" id="A0A7S7M8B9"/>
<feature type="region of interest" description="Disordered" evidence="16">
    <location>
        <begin position="454"/>
        <end position="482"/>
    </location>
</feature>
<evidence type="ECO:0000256" key="5">
    <source>
        <dbReference type="ARBA" id="ARBA00022645"/>
    </source>
</evidence>
<dbReference type="SUPFAM" id="SSF69189">
    <property type="entry name" value="Penicillin-binding protein associated domain"/>
    <property type="match status" value="1"/>
</dbReference>
<dbReference type="Pfam" id="PF07943">
    <property type="entry name" value="PBP5_C"/>
    <property type="match status" value="1"/>
</dbReference>
<organism evidence="20 21">
    <name type="scientific">Thermophilibacter immobilis</name>
    <dbReference type="NCBI Taxonomy" id="2779519"/>
    <lineage>
        <taxon>Bacteria</taxon>
        <taxon>Bacillati</taxon>
        <taxon>Actinomycetota</taxon>
        <taxon>Coriobacteriia</taxon>
        <taxon>Coriobacteriales</taxon>
        <taxon>Atopobiaceae</taxon>
        <taxon>Thermophilibacter</taxon>
    </lineage>
</organism>
<evidence type="ECO:0000256" key="2">
    <source>
        <dbReference type="ARBA" id="ARBA00004752"/>
    </source>
</evidence>
<dbReference type="PANTHER" id="PTHR21581">
    <property type="entry name" value="D-ALANYL-D-ALANINE CARBOXYPEPTIDASE"/>
    <property type="match status" value="1"/>
</dbReference>
<name>A0A7S7M8B9_9ACTN</name>
<evidence type="ECO:0000256" key="10">
    <source>
        <dbReference type="ARBA" id="ARBA00022984"/>
    </source>
</evidence>
<evidence type="ECO:0000256" key="14">
    <source>
        <dbReference type="PIRSR" id="PIRSR618044-2"/>
    </source>
</evidence>
<dbReference type="InterPro" id="IPR012907">
    <property type="entry name" value="Peptidase_S11_C"/>
</dbReference>
<comment type="similarity">
    <text evidence="3 15">Belongs to the peptidase S11 family.</text>
</comment>
<dbReference type="InterPro" id="IPR018044">
    <property type="entry name" value="Peptidase_S11"/>
</dbReference>
<comment type="pathway">
    <text evidence="2">Cell wall biogenesis; peptidoglycan biosynthesis.</text>
</comment>
<feature type="transmembrane region" description="Helical" evidence="17">
    <location>
        <begin position="413"/>
        <end position="432"/>
    </location>
</feature>
<evidence type="ECO:0000256" key="6">
    <source>
        <dbReference type="ARBA" id="ARBA00022670"/>
    </source>
</evidence>
<feature type="active site" evidence="13">
    <location>
        <position position="138"/>
    </location>
</feature>
<feature type="signal peptide" evidence="18">
    <location>
        <begin position="1"/>
        <end position="35"/>
    </location>
</feature>
<dbReference type="GO" id="GO:0009252">
    <property type="term" value="P:peptidoglycan biosynthetic process"/>
    <property type="evidence" value="ECO:0007669"/>
    <property type="project" value="UniProtKB-UniPathway"/>
</dbReference>
<dbReference type="UniPathway" id="UPA00219"/>
<keyword evidence="10" id="KW-0573">Peptidoglycan synthesis</keyword>
<dbReference type="KEGG" id="tio:INP52_07815"/>
<feature type="chain" id="PRO_5031109505" description="serine-type D-Ala-D-Ala carboxypeptidase" evidence="18">
    <location>
        <begin position="36"/>
        <end position="482"/>
    </location>
</feature>